<dbReference type="AlphaFoldDB" id="A0AAP0EZ43"/>
<dbReference type="EMBL" id="JBBNAE010000008">
    <property type="protein sequence ID" value="KAK9101711.1"/>
    <property type="molecule type" value="Genomic_DNA"/>
</dbReference>
<protein>
    <submittedName>
        <fullName evidence="1">Uncharacterized protein</fullName>
    </submittedName>
</protein>
<reference evidence="1 2" key="1">
    <citation type="submission" date="2024-01" db="EMBL/GenBank/DDBJ databases">
        <title>Genome assemblies of Stephania.</title>
        <authorList>
            <person name="Yang L."/>
        </authorList>
    </citation>
    <scope>NUCLEOTIDE SEQUENCE [LARGE SCALE GENOMIC DNA]</scope>
    <source>
        <strain evidence="1">QJT</strain>
        <tissue evidence="1">Leaf</tissue>
    </source>
</reference>
<proteinExistence type="predicted"/>
<dbReference type="Proteomes" id="UP001417504">
    <property type="component" value="Unassembled WGS sequence"/>
</dbReference>
<evidence type="ECO:0000313" key="1">
    <source>
        <dbReference type="EMBL" id="KAK9101711.1"/>
    </source>
</evidence>
<organism evidence="1 2">
    <name type="scientific">Stephania japonica</name>
    <dbReference type="NCBI Taxonomy" id="461633"/>
    <lineage>
        <taxon>Eukaryota</taxon>
        <taxon>Viridiplantae</taxon>
        <taxon>Streptophyta</taxon>
        <taxon>Embryophyta</taxon>
        <taxon>Tracheophyta</taxon>
        <taxon>Spermatophyta</taxon>
        <taxon>Magnoliopsida</taxon>
        <taxon>Ranunculales</taxon>
        <taxon>Menispermaceae</taxon>
        <taxon>Menispermoideae</taxon>
        <taxon>Cissampelideae</taxon>
        <taxon>Stephania</taxon>
    </lineage>
</organism>
<accession>A0AAP0EZ43</accession>
<gene>
    <name evidence="1" type="ORF">Sjap_018965</name>
</gene>
<name>A0AAP0EZ43_9MAGN</name>
<sequence>MMRLIWVVGIGGEVAEERVEREGWWGGGLERERESCLIELKNWLVGVMVL</sequence>
<evidence type="ECO:0000313" key="2">
    <source>
        <dbReference type="Proteomes" id="UP001417504"/>
    </source>
</evidence>
<keyword evidence="2" id="KW-1185">Reference proteome</keyword>
<comment type="caution">
    <text evidence="1">The sequence shown here is derived from an EMBL/GenBank/DDBJ whole genome shotgun (WGS) entry which is preliminary data.</text>
</comment>